<name>A0A1H5LSM2_9BRAD</name>
<evidence type="ECO:0000313" key="3">
    <source>
        <dbReference type="Proteomes" id="UP000183208"/>
    </source>
</evidence>
<dbReference type="EMBL" id="FNTI01000001">
    <property type="protein sequence ID" value="SEE52679.1"/>
    <property type="molecule type" value="Genomic_DNA"/>
</dbReference>
<evidence type="ECO:0000313" key="1">
    <source>
        <dbReference type="EMBL" id="SEE52679.1"/>
    </source>
</evidence>
<proteinExistence type="predicted"/>
<dbReference type="RefSeq" id="WP_074832772.1">
    <property type="nucleotide sequence ID" value="NZ_FNTI01000001.1"/>
</dbReference>
<reference evidence="2 3" key="1">
    <citation type="submission" date="2016-10" db="EMBL/GenBank/DDBJ databases">
        <authorList>
            <person name="de Groot N.N."/>
        </authorList>
    </citation>
    <scope>NUCLEOTIDE SEQUENCE [LARGE SCALE GENOMIC DNA]</scope>
    <source>
        <strain evidence="2 3">GAS522</strain>
    </source>
</reference>
<evidence type="ECO:0000313" key="2">
    <source>
        <dbReference type="EMBL" id="SEE79198.1"/>
    </source>
</evidence>
<dbReference type="Proteomes" id="UP000183208">
    <property type="component" value="Unassembled WGS sequence"/>
</dbReference>
<protein>
    <submittedName>
        <fullName evidence="2">Uncharacterized protein</fullName>
    </submittedName>
</protein>
<dbReference type="OrthoDB" id="9993670at2"/>
<dbReference type="AlphaFoldDB" id="A0A1H5LSM2"/>
<gene>
    <name evidence="1" type="ORF">SAMN05444171_7861</name>
    <name evidence="2" type="ORF">SAMN05444171_8076</name>
</gene>
<organism evidence="2 3">
    <name type="scientific">Bradyrhizobium lablabi</name>
    <dbReference type="NCBI Taxonomy" id="722472"/>
    <lineage>
        <taxon>Bacteria</taxon>
        <taxon>Pseudomonadati</taxon>
        <taxon>Pseudomonadota</taxon>
        <taxon>Alphaproteobacteria</taxon>
        <taxon>Hyphomicrobiales</taxon>
        <taxon>Nitrobacteraceae</taxon>
        <taxon>Bradyrhizobium</taxon>
    </lineage>
</organism>
<sequence>MTKRYSWIGDDCPPEWKRVGTIDVADPADIATALDHGRRIGTIYDGKSYSVAEPCAADIYAERDDVIEPREHVGDQALASGDKEAWRQILGFPRGAVE</sequence>
<dbReference type="EMBL" id="FNTI01000002">
    <property type="protein sequence ID" value="SEE79198.1"/>
    <property type="molecule type" value="Genomic_DNA"/>
</dbReference>
<accession>A0A1H5LSM2</accession>